<keyword evidence="3" id="KW-1185">Reference proteome</keyword>
<protein>
    <submittedName>
        <fullName evidence="2">Uncharacterized protein</fullName>
    </submittedName>
</protein>
<evidence type="ECO:0000313" key="3">
    <source>
        <dbReference type="Proteomes" id="UP000744555"/>
    </source>
</evidence>
<keyword evidence="1" id="KW-0472">Membrane</keyword>
<dbReference type="Proteomes" id="UP000744555">
    <property type="component" value="Unassembled WGS sequence"/>
</dbReference>
<organism evidence="2 3">
    <name type="scientific">Aquipseudomonas alcaligenes</name>
    <name type="common">Pseudomonas alcaligenes</name>
    <dbReference type="NCBI Taxonomy" id="43263"/>
    <lineage>
        <taxon>Bacteria</taxon>
        <taxon>Pseudomonadati</taxon>
        <taxon>Pseudomonadota</taxon>
        <taxon>Gammaproteobacteria</taxon>
        <taxon>Pseudomonadales</taxon>
        <taxon>Pseudomonadaceae</taxon>
        <taxon>Aquipseudomonas</taxon>
    </lineage>
</organism>
<proteinExistence type="predicted"/>
<reference evidence="2 3" key="1">
    <citation type="submission" date="2016-06" db="EMBL/GenBank/DDBJ databases">
        <authorList>
            <person name="Ramos C."/>
            <person name="Pintado A."/>
            <person name="Crespo-Gomez J.I."/>
        </authorList>
    </citation>
    <scope>NUCLEOTIDE SEQUENCE [LARGE SCALE GENOMIC DNA]</scope>
    <source>
        <strain evidence="2 3">AVO110</strain>
    </source>
</reference>
<sequence>MNFSQQPISTILKGPLLSTPQGIACILFSAVAIITGTLYLLLPASLSSHKFLGFGGAIFIWPVLLFVIFVKHSMNDFRPSWWATAMVSFYGLIPFAIPLWRTP</sequence>
<gene>
    <name evidence="2" type="ORF">A9179_01600</name>
</gene>
<dbReference type="RefSeq" id="WP_187804121.1">
    <property type="nucleotide sequence ID" value="NZ_LZEU01000001.1"/>
</dbReference>
<feature type="transmembrane region" description="Helical" evidence="1">
    <location>
        <begin position="81"/>
        <end position="100"/>
    </location>
</feature>
<keyword evidence="1" id="KW-0812">Transmembrane</keyword>
<evidence type="ECO:0000256" key="1">
    <source>
        <dbReference type="SAM" id="Phobius"/>
    </source>
</evidence>
<keyword evidence="1" id="KW-1133">Transmembrane helix</keyword>
<name>A0ABR7RUU2_AQUAC</name>
<comment type="caution">
    <text evidence="2">The sequence shown here is derived from an EMBL/GenBank/DDBJ whole genome shotgun (WGS) entry which is preliminary data.</text>
</comment>
<feature type="transmembrane region" description="Helical" evidence="1">
    <location>
        <begin position="20"/>
        <end position="42"/>
    </location>
</feature>
<accession>A0ABR7RUU2</accession>
<feature type="transmembrane region" description="Helical" evidence="1">
    <location>
        <begin position="51"/>
        <end position="69"/>
    </location>
</feature>
<evidence type="ECO:0000313" key="2">
    <source>
        <dbReference type="EMBL" id="MBC9248960.1"/>
    </source>
</evidence>
<dbReference type="EMBL" id="LZEU01000001">
    <property type="protein sequence ID" value="MBC9248960.1"/>
    <property type="molecule type" value="Genomic_DNA"/>
</dbReference>